<gene>
    <name evidence="1" type="ORF">F4820DRAFT_418476</name>
</gene>
<comment type="caution">
    <text evidence="1">The sequence shown here is derived from an EMBL/GenBank/DDBJ whole genome shotgun (WGS) entry which is preliminary data.</text>
</comment>
<organism evidence="1 2">
    <name type="scientific">Hypoxylon rubiginosum</name>
    <dbReference type="NCBI Taxonomy" id="110542"/>
    <lineage>
        <taxon>Eukaryota</taxon>
        <taxon>Fungi</taxon>
        <taxon>Dikarya</taxon>
        <taxon>Ascomycota</taxon>
        <taxon>Pezizomycotina</taxon>
        <taxon>Sordariomycetes</taxon>
        <taxon>Xylariomycetidae</taxon>
        <taxon>Xylariales</taxon>
        <taxon>Hypoxylaceae</taxon>
        <taxon>Hypoxylon</taxon>
    </lineage>
</organism>
<protein>
    <submittedName>
        <fullName evidence="1">Uncharacterized protein</fullName>
    </submittedName>
</protein>
<sequence length="376" mass="41978">MASDEEQAAFIEALLEGPSMEPPAGVDPNFDDPGGNHTIGYAIIILGSTLATMAILLRLCSRVILKRIKIEDALFISALGLYAGHQYVFYEMSIFPGLWVHQWNFQLKNISHISYNIHIGSVFYGLTIMCLKVGILLDWVRIFCPVGTRNAMLWISHVIIWANIAFYGIGTMVELFQCTPREKIWNPLYEGGSCPMNMHAHNFASGIFNIISDLVILAVPQSIIWKLQMSTSKRIGVSLLFTIGIFACACAIARQVLINTLIRSDDVIYNISSLGLWDVGEITAGFMIVGIPSLPQVVKKIPLTESVVSLVRVFTRSTHSDLHSTPKQELPLWMKPRGQKAPRHWDSIITDEYNMSSVRSTDSTVGLRRNVEEVPQ</sequence>
<proteinExistence type="predicted"/>
<name>A0ACB9Z2N7_9PEZI</name>
<keyword evidence="2" id="KW-1185">Reference proteome</keyword>
<evidence type="ECO:0000313" key="2">
    <source>
        <dbReference type="Proteomes" id="UP001497700"/>
    </source>
</evidence>
<accession>A0ACB9Z2N7</accession>
<reference evidence="1 2" key="1">
    <citation type="journal article" date="2022" name="New Phytol.">
        <title>Ecological generalism drives hyperdiversity of secondary metabolite gene clusters in xylarialean endophytes.</title>
        <authorList>
            <person name="Franco M.E.E."/>
            <person name="Wisecaver J.H."/>
            <person name="Arnold A.E."/>
            <person name="Ju Y.M."/>
            <person name="Slot J.C."/>
            <person name="Ahrendt S."/>
            <person name="Moore L.P."/>
            <person name="Eastman K.E."/>
            <person name="Scott K."/>
            <person name="Konkel Z."/>
            <person name="Mondo S.J."/>
            <person name="Kuo A."/>
            <person name="Hayes R.D."/>
            <person name="Haridas S."/>
            <person name="Andreopoulos B."/>
            <person name="Riley R."/>
            <person name="LaButti K."/>
            <person name="Pangilinan J."/>
            <person name="Lipzen A."/>
            <person name="Amirebrahimi M."/>
            <person name="Yan J."/>
            <person name="Adam C."/>
            <person name="Keymanesh K."/>
            <person name="Ng V."/>
            <person name="Louie K."/>
            <person name="Northen T."/>
            <person name="Drula E."/>
            <person name="Henrissat B."/>
            <person name="Hsieh H.M."/>
            <person name="Youens-Clark K."/>
            <person name="Lutzoni F."/>
            <person name="Miadlikowska J."/>
            <person name="Eastwood D.C."/>
            <person name="Hamelin R.C."/>
            <person name="Grigoriev I.V."/>
            <person name="U'Ren J.M."/>
        </authorList>
    </citation>
    <scope>NUCLEOTIDE SEQUENCE [LARGE SCALE GENOMIC DNA]</scope>
    <source>
        <strain evidence="1 2">CBS 119005</strain>
    </source>
</reference>
<evidence type="ECO:0000313" key="1">
    <source>
        <dbReference type="EMBL" id="KAI4865898.1"/>
    </source>
</evidence>
<dbReference type="EMBL" id="MU393465">
    <property type="protein sequence ID" value="KAI4865898.1"/>
    <property type="molecule type" value="Genomic_DNA"/>
</dbReference>
<dbReference type="Proteomes" id="UP001497700">
    <property type="component" value="Unassembled WGS sequence"/>
</dbReference>